<keyword evidence="2 7" id="KW-0645">Protease</keyword>
<evidence type="ECO:0000256" key="7">
    <source>
        <dbReference type="RuleBase" id="RU000454"/>
    </source>
</evidence>
<keyword evidence="3 7" id="KW-0064">Aspartyl protease</keyword>
<dbReference type="Pfam" id="PF00026">
    <property type="entry name" value="Asp"/>
    <property type="match status" value="1"/>
</dbReference>
<dbReference type="CDD" id="cd06097">
    <property type="entry name" value="Aspergillopepsin_like"/>
    <property type="match status" value="1"/>
</dbReference>
<keyword evidence="6" id="KW-1015">Disulfide bond</keyword>
<evidence type="ECO:0000256" key="8">
    <source>
        <dbReference type="SAM" id="Phobius"/>
    </source>
</evidence>
<keyword evidence="8" id="KW-1133">Transmembrane helix</keyword>
<feature type="active site" evidence="5">
    <location>
        <position position="156"/>
    </location>
</feature>
<dbReference type="Proteomes" id="UP000031575">
    <property type="component" value="Unassembled WGS sequence"/>
</dbReference>
<keyword evidence="8" id="KW-0812">Transmembrane</keyword>
<feature type="transmembrane region" description="Helical" evidence="8">
    <location>
        <begin position="27"/>
        <end position="47"/>
    </location>
</feature>
<keyword evidence="8" id="KW-0472">Membrane</keyword>
<evidence type="ECO:0000256" key="2">
    <source>
        <dbReference type="ARBA" id="ARBA00022670"/>
    </source>
</evidence>
<reference evidence="10 11" key="1">
    <citation type="journal article" date="2014" name="BMC Genomics">
        <title>Comparative genomics of the major fungal agents of human and animal Sporotrichosis: Sporothrix schenckii and Sporothrix brasiliensis.</title>
        <authorList>
            <person name="Teixeira M.M."/>
            <person name="de Almeida L.G."/>
            <person name="Kubitschek-Barreira P."/>
            <person name="Alves F.L."/>
            <person name="Kioshima E.S."/>
            <person name="Abadio A.K."/>
            <person name="Fernandes L."/>
            <person name="Derengowski L.S."/>
            <person name="Ferreira K.S."/>
            <person name="Souza R.C."/>
            <person name="Ruiz J.C."/>
            <person name="de Andrade N.C."/>
            <person name="Paes H.C."/>
            <person name="Nicola A.M."/>
            <person name="Albuquerque P."/>
            <person name="Gerber A.L."/>
            <person name="Martins V.P."/>
            <person name="Peconick L.D."/>
            <person name="Neto A.V."/>
            <person name="Chaucanez C.B."/>
            <person name="Silva P.A."/>
            <person name="Cunha O.L."/>
            <person name="de Oliveira F.F."/>
            <person name="dos Santos T.C."/>
            <person name="Barros A.L."/>
            <person name="Soares M.A."/>
            <person name="de Oliveira L.M."/>
            <person name="Marini M.M."/>
            <person name="Villalobos-Duno H."/>
            <person name="Cunha M.M."/>
            <person name="de Hoog S."/>
            <person name="da Silveira J.F."/>
            <person name="Henrissat B."/>
            <person name="Nino-Vega G.A."/>
            <person name="Cisalpino P.S."/>
            <person name="Mora-Montes H.M."/>
            <person name="Almeida S.R."/>
            <person name="Stajich J.E."/>
            <person name="Lopes-Bezerra L.M."/>
            <person name="Vasconcelos A.T."/>
            <person name="Felipe M.S."/>
        </authorList>
    </citation>
    <scope>NUCLEOTIDE SEQUENCE [LARGE SCALE GENOMIC DNA]</scope>
    <source>
        <strain evidence="10 11">5110</strain>
    </source>
</reference>
<accession>A0A0C2F9J0</accession>
<evidence type="ECO:0000256" key="5">
    <source>
        <dbReference type="PIRSR" id="PIRSR601461-1"/>
    </source>
</evidence>
<dbReference type="PANTHER" id="PTHR47966:SF2">
    <property type="entry name" value="ASPERGILLOPEPSIN-1-RELATED"/>
    <property type="match status" value="1"/>
</dbReference>
<dbReference type="Gene3D" id="2.40.70.10">
    <property type="entry name" value="Acid Proteases"/>
    <property type="match status" value="2"/>
</dbReference>
<dbReference type="InterPro" id="IPR034163">
    <property type="entry name" value="Aspergillopepsin-like_cat_dom"/>
</dbReference>
<keyword evidence="4 7" id="KW-0378">Hydrolase</keyword>
<dbReference type="GO" id="GO:0006508">
    <property type="term" value="P:proteolysis"/>
    <property type="evidence" value="ECO:0007669"/>
    <property type="project" value="UniProtKB-KW"/>
</dbReference>
<dbReference type="PANTHER" id="PTHR47966">
    <property type="entry name" value="BETA-SITE APP-CLEAVING ENZYME, ISOFORM A-RELATED"/>
    <property type="match status" value="1"/>
</dbReference>
<dbReference type="HOGENOM" id="CLU_013253_0_1_1"/>
<comment type="caution">
    <text evidence="10">The sequence shown here is derived from an EMBL/GenBank/DDBJ whole genome shotgun (WGS) entry which is preliminary data.</text>
</comment>
<evidence type="ECO:0000259" key="9">
    <source>
        <dbReference type="PROSITE" id="PS51767"/>
    </source>
</evidence>
<evidence type="ECO:0000256" key="3">
    <source>
        <dbReference type="ARBA" id="ARBA00022750"/>
    </source>
</evidence>
<dbReference type="GO" id="GO:0004190">
    <property type="term" value="F:aspartic-type endopeptidase activity"/>
    <property type="evidence" value="ECO:0007669"/>
    <property type="project" value="UniProtKB-KW"/>
</dbReference>
<dbReference type="MEROPS" id="A01.044"/>
<dbReference type="GeneID" id="63678084"/>
<dbReference type="PROSITE" id="PS00141">
    <property type="entry name" value="ASP_PROTEASE"/>
    <property type="match status" value="2"/>
</dbReference>
<dbReference type="InterPro" id="IPR033121">
    <property type="entry name" value="PEPTIDASE_A1"/>
</dbReference>
<gene>
    <name evidence="10" type="ORF">SPBR_04886</name>
</gene>
<evidence type="ECO:0000256" key="1">
    <source>
        <dbReference type="ARBA" id="ARBA00007447"/>
    </source>
</evidence>
<feature type="domain" description="Peptidase A1" evidence="9">
    <location>
        <begin position="138"/>
        <end position="449"/>
    </location>
</feature>
<comment type="similarity">
    <text evidence="1 7">Belongs to the peptidase A1 family.</text>
</comment>
<dbReference type="RefSeq" id="XP_040615748.1">
    <property type="nucleotide sequence ID" value="XM_040763163.1"/>
</dbReference>
<dbReference type="PROSITE" id="PS51767">
    <property type="entry name" value="PEPTIDASE_A1"/>
    <property type="match status" value="1"/>
</dbReference>
<evidence type="ECO:0000313" key="11">
    <source>
        <dbReference type="Proteomes" id="UP000031575"/>
    </source>
</evidence>
<evidence type="ECO:0000313" key="10">
    <source>
        <dbReference type="EMBL" id="KIH87738.1"/>
    </source>
</evidence>
<protein>
    <submittedName>
        <fullName evidence="10">Aspergillopepsin I</fullName>
    </submittedName>
</protein>
<dbReference type="PRINTS" id="PR00792">
    <property type="entry name" value="PEPSIN"/>
</dbReference>
<dbReference type="InterPro" id="IPR001969">
    <property type="entry name" value="Aspartic_peptidase_AS"/>
</dbReference>
<dbReference type="AlphaFoldDB" id="A0A0C2F9J0"/>
<dbReference type="InterPro" id="IPR021109">
    <property type="entry name" value="Peptidase_aspartic_dom_sf"/>
</dbReference>
<evidence type="ECO:0000256" key="4">
    <source>
        <dbReference type="ARBA" id="ARBA00022801"/>
    </source>
</evidence>
<dbReference type="InterPro" id="IPR001461">
    <property type="entry name" value="Aspartic_peptidase_A1"/>
</dbReference>
<dbReference type="EMBL" id="AWTV01000010">
    <property type="protein sequence ID" value="KIH87738.1"/>
    <property type="molecule type" value="Genomic_DNA"/>
</dbReference>
<dbReference type="OrthoDB" id="2747330at2759"/>
<sequence length="453" mass="46718">MYTCIDCGRVDPGPDLDRTKPSFLGKASTAAAAWLAIALDLVLVIAMAPLTHLLTAAGLAGLAAAVPAKLGAGSSTLHQVRNPNYVFNGAVSVYKTYLKFGVPIPASLQAAVDRTGLLSKRSEGVAVASPIDSLDDAYTIPVSIGTPAQVLNLDLDTGSSDLWVFSSETPSSEVNGQHQYDPSKSSTSKVKSGYTWSISYGDGSSSSGNIYTDAVNIGGVTVPNQAVELAKSVSSTFSSDSAVDGLVGLGFDSLNTASPSAVNTFFDNAASQLDAPLFTADLKHNEPGSYDFGFIDSSLYTGDITYVPVNTNPGYWTFTSSGYSVGSGSFSSSSITGIADTGTTLLYLDLAIVKAYYAKVSGASNSNTYGGYVFPCSATLPSFTFGVDSARITIPGDYINYGPVSSGSKTCFGGLQDSSSIGINIFGDVALKAAFVVFNGGSSPTLGWASKNL</sequence>
<proteinExistence type="inferred from homology"/>
<feature type="disulfide bond" evidence="6">
    <location>
        <begin position="376"/>
        <end position="411"/>
    </location>
</feature>
<name>A0A0C2F9J0_9PEZI</name>
<keyword evidence="11" id="KW-1185">Reference proteome</keyword>
<dbReference type="FunFam" id="2.40.70.10:FF:000024">
    <property type="entry name" value="Endothiapepsin"/>
    <property type="match status" value="1"/>
</dbReference>
<dbReference type="SUPFAM" id="SSF50630">
    <property type="entry name" value="Acid proteases"/>
    <property type="match status" value="1"/>
</dbReference>
<organism evidence="10 11">
    <name type="scientific">Sporothrix brasiliensis 5110</name>
    <dbReference type="NCBI Taxonomy" id="1398154"/>
    <lineage>
        <taxon>Eukaryota</taxon>
        <taxon>Fungi</taxon>
        <taxon>Dikarya</taxon>
        <taxon>Ascomycota</taxon>
        <taxon>Pezizomycotina</taxon>
        <taxon>Sordariomycetes</taxon>
        <taxon>Sordariomycetidae</taxon>
        <taxon>Ophiostomatales</taxon>
        <taxon>Ophiostomataceae</taxon>
        <taxon>Sporothrix</taxon>
    </lineage>
</organism>
<evidence type="ECO:0000256" key="6">
    <source>
        <dbReference type="PIRSR" id="PIRSR601461-2"/>
    </source>
</evidence>
<feature type="active site" evidence="5">
    <location>
        <position position="340"/>
    </location>
</feature>
<dbReference type="VEuPathDB" id="FungiDB:SPBR_04886"/>
<dbReference type="FunFam" id="2.40.70.10:FF:000026">
    <property type="entry name" value="Endothiapepsin"/>
    <property type="match status" value="1"/>
</dbReference>